<evidence type="ECO:0000313" key="3">
    <source>
        <dbReference type="Proteomes" id="UP000569329"/>
    </source>
</evidence>
<organism evidence="2 3">
    <name type="scientific">Halosaccharopolyspora lacisalsi</name>
    <dbReference type="NCBI Taxonomy" id="1000566"/>
    <lineage>
        <taxon>Bacteria</taxon>
        <taxon>Bacillati</taxon>
        <taxon>Actinomycetota</taxon>
        <taxon>Actinomycetes</taxon>
        <taxon>Pseudonocardiales</taxon>
        <taxon>Pseudonocardiaceae</taxon>
        <taxon>Halosaccharopolyspora</taxon>
    </lineage>
</organism>
<name>A0A839DQJ3_9PSEU</name>
<evidence type="ECO:0000313" key="2">
    <source>
        <dbReference type="EMBL" id="MBA8823240.1"/>
    </source>
</evidence>
<sequence>MVDDEVSESDEVGSSVVVGVELDVGGSVDVDGGDVGVGGVESWEVVGVSGGGGGSGGRGRVAVPVDSGGDDDRSWSSSELVDVVDEVVVVDSSLVLGPVDSDDDRGPLDSGGGSTGGADPDTGVLVLVETPGAWIVMFGPAAWYWLLPRTIAATVAKPVATTIPAPARTTSRQDWASVSSCGIASMGVHSVGFLGRTRPEDGSGSAASYRV</sequence>
<dbReference type="RefSeq" id="WP_182542585.1">
    <property type="nucleotide sequence ID" value="NZ_JACGWZ010000001.1"/>
</dbReference>
<evidence type="ECO:0000256" key="1">
    <source>
        <dbReference type="SAM" id="MobiDB-lite"/>
    </source>
</evidence>
<comment type="caution">
    <text evidence="2">The sequence shown here is derived from an EMBL/GenBank/DDBJ whole genome shotgun (WGS) entry which is preliminary data.</text>
</comment>
<dbReference type="AlphaFoldDB" id="A0A839DQJ3"/>
<keyword evidence="3" id="KW-1185">Reference proteome</keyword>
<dbReference type="Proteomes" id="UP000569329">
    <property type="component" value="Unassembled WGS sequence"/>
</dbReference>
<reference evidence="2 3" key="1">
    <citation type="submission" date="2020-07" db="EMBL/GenBank/DDBJ databases">
        <title>Sequencing the genomes of 1000 actinobacteria strains.</title>
        <authorList>
            <person name="Klenk H.-P."/>
        </authorList>
    </citation>
    <scope>NUCLEOTIDE SEQUENCE [LARGE SCALE GENOMIC DNA]</scope>
    <source>
        <strain evidence="2 3">DSM 45975</strain>
    </source>
</reference>
<feature type="region of interest" description="Disordered" evidence="1">
    <location>
        <begin position="96"/>
        <end position="121"/>
    </location>
</feature>
<accession>A0A839DQJ3</accession>
<gene>
    <name evidence="2" type="ORF">FHX42_000569</name>
</gene>
<proteinExistence type="predicted"/>
<dbReference type="EMBL" id="JACGWZ010000001">
    <property type="protein sequence ID" value="MBA8823240.1"/>
    <property type="molecule type" value="Genomic_DNA"/>
</dbReference>
<protein>
    <submittedName>
        <fullName evidence="2">Uncharacterized protein</fullName>
    </submittedName>
</protein>